<organism evidence="1 2">
    <name type="scientific">Racocetra persica</name>
    <dbReference type="NCBI Taxonomy" id="160502"/>
    <lineage>
        <taxon>Eukaryota</taxon>
        <taxon>Fungi</taxon>
        <taxon>Fungi incertae sedis</taxon>
        <taxon>Mucoromycota</taxon>
        <taxon>Glomeromycotina</taxon>
        <taxon>Glomeromycetes</taxon>
        <taxon>Diversisporales</taxon>
        <taxon>Gigasporaceae</taxon>
        <taxon>Racocetra</taxon>
    </lineage>
</organism>
<comment type="caution">
    <text evidence="1">The sequence shown here is derived from an EMBL/GenBank/DDBJ whole genome shotgun (WGS) entry which is preliminary data.</text>
</comment>
<name>A0ACA9RMQ4_9GLOM</name>
<accession>A0ACA9RMQ4</accession>
<feature type="non-terminal residue" evidence="1">
    <location>
        <position position="1"/>
    </location>
</feature>
<feature type="non-terminal residue" evidence="1">
    <location>
        <position position="94"/>
    </location>
</feature>
<proteinExistence type="predicted"/>
<evidence type="ECO:0000313" key="1">
    <source>
        <dbReference type="EMBL" id="CAG8799499.1"/>
    </source>
</evidence>
<evidence type="ECO:0000313" key="2">
    <source>
        <dbReference type="Proteomes" id="UP000789920"/>
    </source>
</evidence>
<sequence>ETANPPDQESPKRAKVAEDSSSSNNKLVGFLKYSTSLVGSFGSSAAQPPVPNDLPQKDGDGDDNKKNYAEESDSEESYTEEVVAFGTVARTEQE</sequence>
<protein>
    <submittedName>
        <fullName evidence="1">1601_t:CDS:1</fullName>
    </submittedName>
</protein>
<reference evidence="1" key="1">
    <citation type="submission" date="2021-06" db="EMBL/GenBank/DDBJ databases">
        <authorList>
            <person name="Kallberg Y."/>
            <person name="Tangrot J."/>
            <person name="Rosling A."/>
        </authorList>
    </citation>
    <scope>NUCLEOTIDE SEQUENCE</scope>
    <source>
        <strain evidence="1">MA461A</strain>
    </source>
</reference>
<keyword evidence="2" id="KW-1185">Reference proteome</keyword>
<dbReference type="Proteomes" id="UP000789920">
    <property type="component" value="Unassembled WGS sequence"/>
</dbReference>
<dbReference type="EMBL" id="CAJVQC010059153">
    <property type="protein sequence ID" value="CAG8799499.1"/>
    <property type="molecule type" value="Genomic_DNA"/>
</dbReference>
<gene>
    <name evidence="1" type="ORF">RPERSI_LOCUS20738</name>
</gene>